<organism evidence="1 2">
    <name type="scientific">Streptomyces taklimakanensis</name>
    <dbReference type="NCBI Taxonomy" id="2569853"/>
    <lineage>
        <taxon>Bacteria</taxon>
        <taxon>Bacillati</taxon>
        <taxon>Actinomycetota</taxon>
        <taxon>Actinomycetes</taxon>
        <taxon>Kitasatosporales</taxon>
        <taxon>Streptomycetaceae</taxon>
        <taxon>Streptomyces</taxon>
    </lineage>
</organism>
<evidence type="ECO:0000313" key="1">
    <source>
        <dbReference type="EMBL" id="MTE22402.1"/>
    </source>
</evidence>
<keyword evidence="2" id="KW-1185">Reference proteome</keyword>
<dbReference type="RefSeq" id="WP_155072887.1">
    <property type="nucleotide sequence ID" value="NZ_WIXO01000001.1"/>
</dbReference>
<accession>A0A6G2BKI0</accession>
<reference evidence="1 2" key="1">
    <citation type="submission" date="2019-11" db="EMBL/GenBank/DDBJ databases">
        <authorList>
            <person name="Yuan L."/>
        </authorList>
    </citation>
    <scope>NUCLEOTIDE SEQUENCE [LARGE SCALE GENOMIC DNA]</scope>
    <source>
        <strain evidence="1 2">TRM43335</strain>
    </source>
</reference>
<name>A0A6G2BKI0_9ACTN</name>
<evidence type="ECO:0000313" key="2">
    <source>
        <dbReference type="Proteomes" id="UP000473014"/>
    </source>
</evidence>
<sequence length="55" mass="5822">MEHIWAEIRGDTLHTVVFLVSPRPVDALAAGCSVAVRMEADSPGLVCTGCELLAL</sequence>
<comment type="caution">
    <text evidence="1">The sequence shown here is derived from an EMBL/GenBank/DDBJ whole genome shotgun (WGS) entry which is preliminary data.</text>
</comment>
<gene>
    <name evidence="1" type="ORF">F0L17_25530</name>
</gene>
<dbReference type="Proteomes" id="UP000473014">
    <property type="component" value="Unassembled WGS sequence"/>
</dbReference>
<dbReference type="EMBL" id="WIXO01000001">
    <property type="protein sequence ID" value="MTE22402.1"/>
    <property type="molecule type" value="Genomic_DNA"/>
</dbReference>
<proteinExistence type="predicted"/>
<dbReference type="AlphaFoldDB" id="A0A6G2BKI0"/>
<protein>
    <submittedName>
        <fullName evidence="1">Uncharacterized protein</fullName>
    </submittedName>
</protein>